<dbReference type="Gene3D" id="2.160.20.120">
    <property type="match status" value="1"/>
</dbReference>
<accession>A0A1H5SUF9</accession>
<dbReference type="Proteomes" id="UP000236738">
    <property type="component" value="Unassembled WGS sequence"/>
</dbReference>
<protein>
    <submittedName>
        <fullName evidence="2">Putative auto-transporter adhesin, head GIN domain</fullName>
    </submittedName>
</protein>
<feature type="domain" description="Putative auto-transporter adhesin head GIN" evidence="1">
    <location>
        <begin position="53"/>
        <end position="252"/>
    </location>
</feature>
<dbReference type="AlphaFoldDB" id="A0A1H5SUF9"/>
<dbReference type="PROSITE" id="PS51257">
    <property type="entry name" value="PROKAR_LIPOPROTEIN"/>
    <property type="match status" value="1"/>
</dbReference>
<organism evidence="2 3">
    <name type="scientific">Halpernia humi</name>
    <dbReference type="NCBI Taxonomy" id="493375"/>
    <lineage>
        <taxon>Bacteria</taxon>
        <taxon>Pseudomonadati</taxon>
        <taxon>Bacteroidota</taxon>
        <taxon>Flavobacteriia</taxon>
        <taxon>Flavobacteriales</taxon>
        <taxon>Weeksellaceae</taxon>
        <taxon>Chryseobacterium group</taxon>
        <taxon>Halpernia</taxon>
    </lineage>
</organism>
<dbReference type="InterPro" id="IPR021255">
    <property type="entry name" value="DUF2807"/>
</dbReference>
<dbReference type="OrthoDB" id="1274778at2"/>
<evidence type="ECO:0000313" key="2">
    <source>
        <dbReference type="EMBL" id="SEF54130.1"/>
    </source>
</evidence>
<keyword evidence="3" id="KW-1185">Reference proteome</keyword>
<evidence type="ECO:0000313" key="3">
    <source>
        <dbReference type="Proteomes" id="UP000236738"/>
    </source>
</evidence>
<dbReference type="EMBL" id="FNUS01000001">
    <property type="protein sequence ID" value="SEF54130.1"/>
    <property type="molecule type" value="Genomic_DNA"/>
</dbReference>
<gene>
    <name evidence="2" type="ORF">SAMN05421847_0268</name>
</gene>
<dbReference type="RefSeq" id="WP_103912315.1">
    <property type="nucleotide sequence ID" value="NZ_FNUS01000001.1"/>
</dbReference>
<dbReference type="Pfam" id="PF10988">
    <property type="entry name" value="DUF2807"/>
    <property type="match status" value="1"/>
</dbReference>
<evidence type="ECO:0000259" key="1">
    <source>
        <dbReference type="Pfam" id="PF10988"/>
    </source>
</evidence>
<name>A0A1H5SUF9_9FLAO</name>
<reference evidence="3" key="1">
    <citation type="submission" date="2016-10" db="EMBL/GenBank/DDBJ databases">
        <authorList>
            <person name="Varghese N."/>
            <person name="Submissions S."/>
        </authorList>
    </citation>
    <scope>NUCLEOTIDE SEQUENCE [LARGE SCALE GENOMIC DNA]</scope>
    <source>
        <strain evidence="3">DSM 21580</strain>
    </source>
</reference>
<sequence length="272" mass="28671">MKTTLILLSTSLLLTCSCSIKINDKDADISDLFSKSKTISGTGEIQNKTFNLDFDGIKVSSGIHAEVLKSDVEKVVVSAPSDLLNEVLVEKNGNQINIHFKPNLNIRNASSVKATIYAKDFSKLIASSSGNIIVKDKFTQDKVEVAASSSGNIKGDLEANDFTLQVSSSGNFSGKIWAVNFNGDVSSSGDATVTGSATNSTIEVSSSGNFYGKDFSTKTADLATSSSGDIYIKVSDKLNASTSSSGDIYVTKSGNLQVQSIKESSSGKVSVR</sequence>
<proteinExistence type="predicted"/>